<dbReference type="InterPro" id="IPR051212">
    <property type="entry name" value="Type-I_RE_S_subunit"/>
</dbReference>
<sequence>MKTANLPKNWILVQLGDLGKWGSGGTPSKTNPNFYGGDIPWLKIGDLTDGLIWSSETKITQAGLEASSAKLIPGGALLVAMYGSIGKLGLTKISCSTNQAIAFCQPISDLIEADFLFFGLMRLKPNLIALGQGGTQQNISQTLLKNVLFPLPPLSEQRRIVEKIESLFAQLDHGEASLRDVQKLLVRYRQSVLKSAVTGQLTADWRAENADRFESGGDLLKRILQTRRENWQGRGKYKEPAVPDTRDLPRLPKGWVWASVEQLAEVIGGLTKNSKREGLPIQKPMLRVANVYQNRLDLEDMHETGVSEKELSRVALEDRDLLVVEGNGSKGQIGRMAVWRCEIPEAVHQNHLIKIRMIDKQLVELALWWFQSFYGRQNIEKVASSTSGLYTLSISKIESLVVPVPSLSEAFQITEAISEAFSKIEHLEDWCRTELARSVALRQSILKDAFAGKLVPQDPEDEPATELLARIHAERDAKPKQRGCKKANAS</sequence>
<dbReference type="RefSeq" id="WP_115854059.1">
    <property type="nucleotide sequence ID" value="NZ_QRDJ01000007.1"/>
</dbReference>
<dbReference type="OrthoDB" id="398435at2"/>
<dbReference type="PANTHER" id="PTHR43140">
    <property type="entry name" value="TYPE-1 RESTRICTION ENZYME ECOKI SPECIFICITY PROTEIN"/>
    <property type="match status" value="1"/>
</dbReference>
<evidence type="ECO:0000313" key="5">
    <source>
        <dbReference type="EMBL" id="REC94976.1"/>
    </source>
</evidence>
<comment type="similarity">
    <text evidence="1">Belongs to the type-I restriction system S methylase family.</text>
</comment>
<reference evidence="5 6" key="1">
    <citation type="submission" date="2018-07" db="EMBL/GenBank/DDBJ databases">
        <title>Genomic Encyclopedia of Type Strains, Phase IV (KMG-IV): sequencing the most valuable type-strain genomes for metagenomic binning, comparative biology and taxonomic classification.</title>
        <authorList>
            <person name="Goeker M."/>
        </authorList>
    </citation>
    <scope>NUCLEOTIDE SEQUENCE [LARGE SCALE GENOMIC DNA]</scope>
    <source>
        <strain evidence="5 6">DSM 14324</strain>
    </source>
</reference>
<feature type="domain" description="Type I restriction modification DNA specificity" evidence="4">
    <location>
        <begin position="7"/>
        <end position="171"/>
    </location>
</feature>
<dbReference type="PANTHER" id="PTHR43140:SF1">
    <property type="entry name" value="TYPE I RESTRICTION ENZYME ECOKI SPECIFICITY SUBUNIT"/>
    <property type="match status" value="1"/>
</dbReference>
<dbReference type="AlphaFoldDB" id="A0A3D9DW59"/>
<keyword evidence="3" id="KW-0238">DNA-binding</keyword>
<name>A0A3D9DW59_9GAMM</name>
<protein>
    <submittedName>
        <fullName evidence="5">Type I restriction enzyme S subunit</fullName>
    </submittedName>
</protein>
<dbReference type="Proteomes" id="UP000256334">
    <property type="component" value="Unassembled WGS sequence"/>
</dbReference>
<dbReference type="CDD" id="cd17515">
    <property type="entry name" value="RMtype1_S_MjaORF132P_Sau1132ORF3780P-TRD1-CR1_like"/>
    <property type="match status" value="1"/>
</dbReference>
<proteinExistence type="inferred from homology"/>
<keyword evidence="2" id="KW-0680">Restriction system</keyword>
<dbReference type="Gene3D" id="3.90.220.20">
    <property type="entry name" value="DNA methylase specificity domains"/>
    <property type="match status" value="2"/>
</dbReference>
<accession>A0A3D9DW59</accession>
<dbReference type="InterPro" id="IPR000055">
    <property type="entry name" value="Restrct_endonuc_typeI_TRD"/>
</dbReference>
<dbReference type="CDD" id="cd17253">
    <property type="entry name" value="RMtype1_S_Eco933I-TRD2-CR2_like"/>
    <property type="match status" value="1"/>
</dbReference>
<dbReference type="GO" id="GO:0003677">
    <property type="term" value="F:DNA binding"/>
    <property type="evidence" value="ECO:0007669"/>
    <property type="project" value="UniProtKB-KW"/>
</dbReference>
<dbReference type="SUPFAM" id="SSF116734">
    <property type="entry name" value="DNA methylase specificity domain"/>
    <property type="match status" value="2"/>
</dbReference>
<evidence type="ECO:0000256" key="3">
    <source>
        <dbReference type="ARBA" id="ARBA00023125"/>
    </source>
</evidence>
<dbReference type="InterPro" id="IPR044946">
    <property type="entry name" value="Restrct_endonuc_typeI_TRD_sf"/>
</dbReference>
<comment type="caution">
    <text evidence="5">The sequence shown here is derived from an EMBL/GenBank/DDBJ whole genome shotgun (WGS) entry which is preliminary data.</text>
</comment>
<evidence type="ECO:0000259" key="4">
    <source>
        <dbReference type="Pfam" id="PF01420"/>
    </source>
</evidence>
<evidence type="ECO:0000313" key="6">
    <source>
        <dbReference type="Proteomes" id="UP000256334"/>
    </source>
</evidence>
<evidence type="ECO:0000256" key="2">
    <source>
        <dbReference type="ARBA" id="ARBA00022747"/>
    </source>
</evidence>
<dbReference type="GO" id="GO:0009307">
    <property type="term" value="P:DNA restriction-modification system"/>
    <property type="evidence" value="ECO:0007669"/>
    <property type="project" value="UniProtKB-KW"/>
</dbReference>
<dbReference type="EMBL" id="QRDJ01000007">
    <property type="protein sequence ID" value="REC94976.1"/>
    <property type="molecule type" value="Genomic_DNA"/>
</dbReference>
<gene>
    <name evidence="5" type="ORF">C8D72_1807</name>
</gene>
<dbReference type="Pfam" id="PF01420">
    <property type="entry name" value="Methylase_S"/>
    <property type="match status" value="1"/>
</dbReference>
<organism evidence="5 6">
    <name type="scientific">Kushneria indalinina DSM 14324</name>
    <dbReference type="NCBI Taxonomy" id="1122140"/>
    <lineage>
        <taxon>Bacteria</taxon>
        <taxon>Pseudomonadati</taxon>
        <taxon>Pseudomonadota</taxon>
        <taxon>Gammaproteobacteria</taxon>
        <taxon>Oceanospirillales</taxon>
        <taxon>Halomonadaceae</taxon>
        <taxon>Kushneria</taxon>
    </lineage>
</organism>
<evidence type="ECO:0000256" key="1">
    <source>
        <dbReference type="ARBA" id="ARBA00010923"/>
    </source>
</evidence>
<keyword evidence="6" id="KW-1185">Reference proteome</keyword>